<comment type="caution">
    <text evidence="2">The sequence shown here is derived from an EMBL/GenBank/DDBJ whole genome shotgun (WGS) entry which is preliminary data.</text>
</comment>
<organism evidence="2 3">
    <name type="scientific">Liparis tanakae</name>
    <name type="common">Tanaka's snailfish</name>
    <dbReference type="NCBI Taxonomy" id="230148"/>
    <lineage>
        <taxon>Eukaryota</taxon>
        <taxon>Metazoa</taxon>
        <taxon>Chordata</taxon>
        <taxon>Craniata</taxon>
        <taxon>Vertebrata</taxon>
        <taxon>Euteleostomi</taxon>
        <taxon>Actinopterygii</taxon>
        <taxon>Neopterygii</taxon>
        <taxon>Teleostei</taxon>
        <taxon>Neoteleostei</taxon>
        <taxon>Acanthomorphata</taxon>
        <taxon>Eupercaria</taxon>
        <taxon>Perciformes</taxon>
        <taxon>Cottioidei</taxon>
        <taxon>Cottales</taxon>
        <taxon>Liparidae</taxon>
        <taxon>Liparis</taxon>
    </lineage>
</organism>
<evidence type="ECO:0000313" key="2">
    <source>
        <dbReference type="EMBL" id="TNN78638.1"/>
    </source>
</evidence>
<sequence length="71" mass="7789">MMAVDLLRCAFWGAGAPRLWSDGDGFSEGIGSQSTEQETDRRDSTGNAGATDVFHYHCAPQEGRTPQLEYH</sequence>
<feature type="region of interest" description="Disordered" evidence="1">
    <location>
        <begin position="21"/>
        <end position="52"/>
    </location>
</feature>
<dbReference type="EMBL" id="SRLO01000072">
    <property type="protein sequence ID" value="TNN78638.1"/>
    <property type="molecule type" value="Genomic_DNA"/>
</dbReference>
<protein>
    <submittedName>
        <fullName evidence="2">Uncharacterized protein</fullName>
    </submittedName>
</protein>
<dbReference type="AlphaFoldDB" id="A0A4Z2ILP0"/>
<dbReference type="Proteomes" id="UP000314294">
    <property type="component" value="Unassembled WGS sequence"/>
</dbReference>
<reference evidence="2 3" key="1">
    <citation type="submission" date="2019-03" db="EMBL/GenBank/DDBJ databases">
        <title>First draft genome of Liparis tanakae, snailfish: a comprehensive survey of snailfish specific genes.</title>
        <authorList>
            <person name="Kim W."/>
            <person name="Song I."/>
            <person name="Jeong J.-H."/>
            <person name="Kim D."/>
            <person name="Kim S."/>
            <person name="Ryu S."/>
            <person name="Song J.Y."/>
            <person name="Lee S.K."/>
        </authorList>
    </citation>
    <scope>NUCLEOTIDE SEQUENCE [LARGE SCALE GENOMIC DNA]</scope>
    <source>
        <tissue evidence="2">Muscle</tissue>
    </source>
</reference>
<gene>
    <name evidence="2" type="ORF">EYF80_011233</name>
</gene>
<accession>A0A4Z2ILP0</accession>
<evidence type="ECO:0000256" key="1">
    <source>
        <dbReference type="SAM" id="MobiDB-lite"/>
    </source>
</evidence>
<evidence type="ECO:0000313" key="3">
    <source>
        <dbReference type="Proteomes" id="UP000314294"/>
    </source>
</evidence>
<keyword evidence="3" id="KW-1185">Reference proteome</keyword>
<proteinExistence type="predicted"/>
<name>A0A4Z2ILP0_9TELE</name>